<dbReference type="InterPro" id="IPR029454">
    <property type="entry name" value="ODR-4-like"/>
</dbReference>
<dbReference type="Proteomes" id="UP001303046">
    <property type="component" value="Unassembled WGS sequence"/>
</dbReference>
<evidence type="ECO:0000313" key="7">
    <source>
        <dbReference type="Proteomes" id="UP001303046"/>
    </source>
</evidence>
<dbReference type="PANTHER" id="PTHR33966:SF1">
    <property type="entry name" value="PROTEIN ODR-4 HOMOLOG"/>
    <property type="match status" value="1"/>
</dbReference>
<keyword evidence="4" id="KW-1133">Transmembrane helix</keyword>
<gene>
    <name evidence="6" type="primary">Necator_chrX.g23712</name>
    <name evidence="6" type="ORF">RB195_023548</name>
</gene>
<dbReference type="Pfam" id="PF14778">
    <property type="entry name" value="ODR4-like"/>
    <property type="match status" value="1"/>
</dbReference>
<sequence length="218" mass="24651">MLTKALGRIQRATNLLTTLSLSSVSDHTALVFNEYPNGKPTVFIVDVVRRGPDSPQKCLFCARMDFGYIERLHKDMLERETRTKQSHFFTEFLASIRPLAENFLNCPLDLKKEKVDFVEVQLFIDACENKENVCKPQVATNLHKVSFDIEIRAPVPSRSKVGAVVMAVKHHLIRSPTARTELQYESMDVVEESSTAPCSVHQMPHPATTVKTLFCDNC</sequence>
<organism evidence="6 7">
    <name type="scientific">Necator americanus</name>
    <name type="common">Human hookworm</name>
    <dbReference type="NCBI Taxonomy" id="51031"/>
    <lineage>
        <taxon>Eukaryota</taxon>
        <taxon>Metazoa</taxon>
        <taxon>Ecdysozoa</taxon>
        <taxon>Nematoda</taxon>
        <taxon>Chromadorea</taxon>
        <taxon>Rhabditida</taxon>
        <taxon>Rhabditina</taxon>
        <taxon>Rhabditomorpha</taxon>
        <taxon>Strongyloidea</taxon>
        <taxon>Ancylostomatidae</taxon>
        <taxon>Bunostominae</taxon>
        <taxon>Necator</taxon>
    </lineage>
</organism>
<reference evidence="6 7" key="1">
    <citation type="submission" date="2023-08" db="EMBL/GenBank/DDBJ databases">
        <title>A Necator americanus chromosomal reference genome.</title>
        <authorList>
            <person name="Ilik V."/>
            <person name="Petrzelkova K.J."/>
            <person name="Pardy F."/>
            <person name="Fuh T."/>
            <person name="Niatou-Singa F.S."/>
            <person name="Gouil Q."/>
            <person name="Baker L."/>
            <person name="Ritchie M.E."/>
            <person name="Jex A.R."/>
            <person name="Gazzola D."/>
            <person name="Li H."/>
            <person name="Toshio Fujiwara R."/>
            <person name="Zhan B."/>
            <person name="Aroian R.V."/>
            <person name="Pafco B."/>
            <person name="Schwarz E.M."/>
        </authorList>
    </citation>
    <scope>NUCLEOTIDE SEQUENCE [LARGE SCALE GENOMIC DNA]</scope>
    <source>
        <strain evidence="6 7">Aroian</strain>
        <tissue evidence="6">Whole animal</tissue>
    </source>
</reference>
<protein>
    <submittedName>
        <fullName evidence="6">Uncharacterized protein</fullName>
    </submittedName>
</protein>
<accession>A0ABR1EJN1</accession>
<keyword evidence="7" id="KW-1185">Reference proteome</keyword>
<comment type="subcellular location">
    <subcellularLocation>
        <location evidence="1">Membrane</location>
    </subcellularLocation>
</comment>
<evidence type="ECO:0000256" key="3">
    <source>
        <dbReference type="ARBA" id="ARBA00022692"/>
    </source>
</evidence>
<evidence type="ECO:0000313" key="6">
    <source>
        <dbReference type="EMBL" id="KAK6762884.1"/>
    </source>
</evidence>
<comment type="caution">
    <text evidence="6">The sequence shown here is derived from an EMBL/GenBank/DDBJ whole genome shotgun (WGS) entry which is preliminary data.</text>
</comment>
<dbReference type="EMBL" id="JAVFWL010000006">
    <property type="protein sequence ID" value="KAK6762884.1"/>
    <property type="molecule type" value="Genomic_DNA"/>
</dbReference>
<evidence type="ECO:0000256" key="1">
    <source>
        <dbReference type="ARBA" id="ARBA00004370"/>
    </source>
</evidence>
<evidence type="ECO:0000256" key="2">
    <source>
        <dbReference type="ARBA" id="ARBA00010131"/>
    </source>
</evidence>
<evidence type="ECO:0000256" key="4">
    <source>
        <dbReference type="ARBA" id="ARBA00022989"/>
    </source>
</evidence>
<name>A0ABR1EJN1_NECAM</name>
<evidence type="ECO:0000256" key="5">
    <source>
        <dbReference type="ARBA" id="ARBA00023136"/>
    </source>
</evidence>
<proteinExistence type="inferred from homology"/>
<keyword evidence="5" id="KW-0472">Membrane</keyword>
<dbReference type="PANTHER" id="PTHR33966">
    <property type="entry name" value="PROTEIN ODR-4 HOMOLOG"/>
    <property type="match status" value="1"/>
</dbReference>
<comment type="similarity">
    <text evidence="2">Belongs to the ODR-4 family.</text>
</comment>
<keyword evidence="3" id="KW-0812">Transmembrane</keyword>